<dbReference type="InterPro" id="IPR010621">
    <property type="entry name" value="DUF1214"/>
</dbReference>
<dbReference type="EMBL" id="JAUKVY010000007">
    <property type="protein sequence ID" value="MDO1532875.1"/>
    <property type="molecule type" value="Genomic_DNA"/>
</dbReference>
<feature type="domain" description="DUF1214" evidence="1">
    <location>
        <begin position="290"/>
        <end position="401"/>
    </location>
</feature>
<dbReference type="Proteomes" id="UP001169027">
    <property type="component" value="Unassembled WGS sequence"/>
</dbReference>
<organism evidence="3 4">
    <name type="scientific">Variovorax ginsengisoli</name>
    <dbReference type="NCBI Taxonomy" id="363844"/>
    <lineage>
        <taxon>Bacteria</taxon>
        <taxon>Pseudomonadati</taxon>
        <taxon>Pseudomonadota</taxon>
        <taxon>Betaproteobacteria</taxon>
        <taxon>Burkholderiales</taxon>
        <taxon>Comamonadaceae</taxon>
        <taxon>Variovorax</taxon>
    </lineage>
</organism>
<sequence length="417" mass="46576">MATTSMLTDSQISDAYIYLLGRLLVLRQQQLDFKEGFQWNRLVHRKPGQVAWPNPNLDVAYSEGWVVVDETSCVLVSVPAIAGRYYTVQFLNGWGETVANLNERVFPQHPSGSFALCLKGSRVEVPAGALRVDVPVKAMRVLSRVELGANWDEAVALQQQFEIRATGQPTPPAVPQTTMFEIDALPGVEAFDSAELALDSEADINPRMETLQADARAIARAVGQPAERKRIDEVIRTQAFADIKKAMPNIGHGTVRNAWALPSTSGVYGEDWLVRTLINYGGIWANTPEEVIYYKAFVDTAGRPLSGDRAYSMHFTKEDLPARHATHFWSVIAVDAVYRRVLPNPLKRYLLNKESKLEYGPDGSLTLYFADAQPKEAPHGNWLPTPKEQGYSLTFRFYRPKGDVAARKFFPPPLEAR</sequence>
<dbReference type="RefSeq" id="WP_301808239.1">
    <property type="nucleotide sequence ID" value="NZ_JAUJZH010000007.1"/>
</dbReference>
<dbReference type="InterPro" id="IPR037049">
    <property type="entry name" value="DUF1214_C_sf"/>
</dbReference>
<protein>
    <submittedName>
        <fullName evidence="3">DUF1214 domain-containing protein</fullName>
    </submittedName>
</protein>
<dbReference type="Gene3D" id="2.60.40.1610">
    <property type="entry name" value="Domain of unknown function DUF1254"/>
    <property type="match status" value="1"/>
</dbReference>
<dbReference type="Pfam" id="PF06863">
    <property type="entry name" value="DUF1254"/>
    <property type="match status" value="1"/>
</dbReference>
<dbReference type="SUPFAM" id="SSF160935">
    <property type="entry name" value="VPA0735-like"/>
    <property type="match status" value="1"/>
</dbReference>
<evidence type="ECO:0000259" key="2">
    <source>
        <dbReference type="Pfam" id="PF06863"/>
    </source>
</evidence>
<evidence type="ECO:0000313" key="3">
    <source>
        <dbReference type="EMBL" id="MDO1532875.1"/>
    </source>
</evidence>
<reference evidence="3" key="1">
    <citation type="submission" date="2023-06" db="EMBL/GenBank/DDBJ databases">
        <authorList>
            <person name="Jiang Y."/>
            <person name="Liu Q."/>
        </authorList>
    </citation>
    <scope>NUCLEOTIDE SEQUENCE</scope>
    <source>
        <strain evidence="3">CGMCC 1.12090</strain>
    </source>
</reference>
<dbReference type="InterPro" id="IPR037050">
    <property type="entry name" value="DUF1254_sf"/>
</dbReference>
<proteinExistence type="predicted"/>
<dbReference type="PANTHER" id="PTHR36509">
    <property type="entry name" value="BLL3101 PROTEIN"/>
    <property type="match status" value="1"/>
</dbReference>
<evidence type="ECO:0000313" key="4">
    <source>
        <dbReference type="Proteomes" id="UP001169027"/>
    </source>
</evidence>
<name>A0ABT8S2D9_9BURK</name>
<comment type="caution">
    <text evidence="3">The sequence shown here is derived from an EMBL/GenBank/DDBJ whole genome shotgun (WGS) entry which is preliminary data.</text>
</comment>
<dbReference type="Pfam" id="PF06742">
    <property type="entry name" value="DUF1214"/>
    <property type="match status" value="1"/>
</dbReference>
<dbReference type="Gene3D" id="2.60.120.600">
    <property type="entry name" value="Domain of unknown function DUF1214, C-terminal domain"/>
    <property type="match status" value="1"/>
</dbReference>
<dbReference type="InterPro" id="IPR010679">
    <property type="entry name" value="DUF1254"/>
</dbReference>
<evidence type="ECO:0000259" key="1">
    <source>
        <dbReference type="Pfam" id="PF06742"/>
    </source>
</evidence>
<dbReference type="PANTHER" id="PTHR36509:SF2">
    <property type="entry name" value="BLL3101 PROTEIN"/>
    <property type="match status" value="1"/>
</dbReference>
<accession>A0ABT8S2D9</accession>
<keyword evidence="4" id="KW-1185">Reference proteome</keyword>
<gene>
    <name evidence="3" type="ORF">Q2T77_11310</name>
</gene>
<feature type="domain" description="DUF1254" evidence="2">
    <location>
        <begin position="41"/>
        <end position="164"/>
    </location>
</feature>